<dbReference type="PRINTS" id="PR00188">
    <property type="entry name" value="PLANTGLOBIN"/>
</dbReference>
<reference evidence="14" key="2">
    <citation type="submission" date="2025-08" db="UniProtKB">
        <authorList>
            <consortium name="RefSeq"/>
        </authorList>
    </citation>
    <scope>IDENTIFICATION</scope>
    <source>
        <tissue evidence="14">Etiolated seedlings</tissue>
    </source>
</reference>
<dbReference type="eggNOG" id="KOG3378">
    <property type="taxonomic scope" value="Eukaryota"/>
</dbReference>
<dbReference type="InterPro" id="IPR001032">
    <property type="entry name" value="Leghaemoglobin-like"/>
</dbReference>
<feature type="compositionally biased region" description="Basic and acidic residues" evidence="11">
    <location>
        <begin position="229"/>
        <end position="239"/>
    </location>
</feature>
<dbReference type="GO" id="GO:0020037">
    <property type="term" value="F:heme binding"/>
    <property type="evidence" value="ECO:0007669"/>
    <property type="project" value="InterPro"/>
</dbReference>
<evidence type="ECO:0000256" key="5">
    <source>
        <dbReference type="ARBA" id="ARBA00022621"/>
    </source>
</evidence>
<keyword evidence="6 10" id="KW-0479">Metal-binding</keyword>
<evidence type="ECO:0000256" key="1">
    <source>
        <dbReference type="ARBA" id="ARBA00001970"/>
    </source>
</evidence>
<name>A0A1S3ECV3_CICAR</name>
<keyword evidence="3" id="KW-0813">Transport</keyword>
<evidence type="ECO:0000256" key="8">
    <source>
        <dbReference type="ARBA" id="ARBA00023004"/>
    </source>
</evidence>
<evidence type="ECO:0000256" key="9">
    <source>
        <dbReference type="ARBA" id="ARBA00048118"/>
    </source>
</evidence>
<dbReference type="GO" id="GO:0046872">
    <property type="term" value="F:metal ion binding"/>
    <property type="evidence" value="ECO:0007669"/>
    <property type="project" value="UniProtKB-KW"/>
</dbReference>
<dbReference type="STRING" id="3827.A0A1S3ECV3"/>
<dbReference type="PaxDb" id="3827-XP_004507433.1"/>
<dbReference type="OrthoDB" id="436496at2759"/>
<dbReference type="SMR" id="A0A1S3ECV3"/>
<dbReference type="InterPro" id="IPR000971">
    <property type="entry name" value="Globin"/>
</dbReference>
<evidence type="ECO:0000256" key="7">
    <source>
        <dbReference type="ARBA" id="ARBA00023002"/>
    </source>
</evidence>
<dbReference type="PROSITE" id="PS00208">
    <property type="entry name" value="PLANT_GLOBIN"/>
    <property type="match status" value="1"/>
</dbReference>
<keyword evidence="5" id="KW-0561">Oxygen transport</keyword>
<dbReference type="RefSeq" id="XP_012573209.1">
    <property type="nucleotide sequence ID" value="XM_012717755.2"/>
</dbReference>
<dbReference type="GO" id="GO:0005344">
    <property type="term" value="F:oxygen carrier activity"/>
    <property type="evidence" value="ECO:0007669"/>
    <property type="project" value="UniProtKB-KW"/>
</dbReference>
<evidence type="ECO:0000259" key="12">
    <source>
        <dbReference type="PROSITE" id="PS01033"/>
    </source>
</evidence>
<sequence length="563" mass="63534">MEEEGIGLVLARATELRLKITTHCIHKSPSNEDQYQDEDYHDTLLNISDALQTLETQLSSLQVLQQQQRYEREIALAEIENSRKMLITKLKEYKGRDLEVIHEASTFASETVESNNDLLLPPYQTRPPYSMSLDKEYLSQIPSVNKSARNGLITLDTVIEANKSQSEINQNHVEGEGKTSRKGLGYFITCAAKTILTVVGAVSILSLSGFGTRLSGQGRHGRLGNENQRSSRTENKGERQCPPGRFLVLENGEARCLVKERVEIPFSAVAAIPDINYGCGFKSPLVKYLMQNVEATISDEHKFWWEKSRCTNKKRMAILKFLINSPKEIVFLDVYGICKIANKIFNIMEKVVGKAEEERVGQNISRKALPKQTCNIIHIFSLPSNHIHTLIIKLLINTHTLENMDTLEKKGFTEEQEALVVKSWTAMKKNTAELSLKFFLKIFEIAPSAQKLFSFLKDSKVPLDQNPKLKPHAMSVFLMTCESAIQLRKAGKVTVRESNLKKLGATHFKNGVVDEHFEVTKFALLETIKEAVPEMWSPAMKNAWGEAYDQLVDAIKTEMKASS</sequence>
<evidence type="ECO:0000313" key="14">
    <source>
        <dbReference type="RefSeq" id="XP_012573209.1"/>
    </source>
</evidence>
<evidence type="ECO:0000313" key="13">
    <source>
        <dbReference type="Proteomes" id="UP000087171"/>
    </source>
</evidence>
<dbReference type="Proteomes" id="UP000087171">
    <property type="component" value="Chromosome Ca6"/>
</dbReference>
<feature type="region of interest" description="Disordered" evidence="11">
    <location>
        <begin position="216"/>
        <end position="240"/>
    </location>
</feature>
<dbReference type="PANTHER" id="PTHR22924:SF39">
    <property type="entry name" value="NON-SYMBIOTIC HEMOGLOBIN 1"/>
    <property type="match status" value="1"/>
</dbReference>
<evidence type="ECO:0000256" key="4">
    <source>
        <dbReference type="ARBA" id="ARBA00022617"/>
    </source>
</evidence>
<comment type="catalytic activity">
    <reaction evidence="9">
        <text>Fe(III)-heme b-[protein] + nitric oxide + H2O = Fe(II)-heme b-[protein] + nitrite + 2 H(+)</text>
        <dbReference type="Rhea" id="RHEA:77711"/>
        <dbReference type="Rhea" id="RHEA-COMP:18975"/>
        <dbReference type="Rhea" id="RHEA-COMP:18976"/>
        <dbReference type="ChEBI" id="CHEBI:15377"/>
        <dbReference type="ChEBI" id="CHEBI:15378"/>
        <dbReference type="ChEBI" id="CHEBI:16301"/>
        <dbReference type="ChEBI" id="CHEBI:16480"/>
        <dbReference type="ChEBI" id="CHEBI:55376"/>
        <dbReference type="ChEBI" id="CHEBI:60344"/>
    </reaction>
    <physiologicalReaction direction="right-to-left" evidence="9">
        <dbReference type="Rhea" id="RHEA:77713"/>
    </physiologicalReaction>
</comment>
<dbReference type="PROSITE" id="PS01033">
    <property type="entry name" value="GLOBIN"/>
    <property type="match status" value="1"/>
</dbReference>
<evidence type="ECO:0000256" key="3">
    <source>
        <dbReference type="ARBA" id="ARBA00022448"/>
    </source>
</evidence>
<protein>
    <submittedName>
        <fullName evidence="14">Uncharacterized protein LOC101500782</fullName>
    </submittedName>
</protein>
<evidence type="ECO:0000256" key="11">
    <source>
        <dbReference type="SAM" id="MobiDB-lite"/>
    </source>
</evidence>
<dbReference type="Pfam" id="PF00042">
    <property type="entry name" value="Globin"/>
    <property type="match status" value="1"/>
</dbReference>
<reference evidence="13" key="1">
    <citation type="journal article" date="2013" name="Nat. Biotechnol.">
        <title>Draft genome sequence of chickpea (Cicer arietinum) provides a resource for trait improvement.</title>
        <authorList>
            <person name="Varshney R.K."/>
            <person name="Song C."/>
            <person name="Saxena R.K."/>
            <person name="Azam S."/>
            <person name="Yu S."/>
            <person name="Sharpe A.G."/>
            <person name="Cannon S."/>
            <person name="Baek J."/>
            <person name="Rosen B.D."/>
            <person name="Tar'an B."/>
            <person name="Millan T."/>
            <person name="Zhang X."/>
            <person name="Ramsay L.D."/>
            <person name="Iwata A."/>
            <person name="Wang Y."/>
            <person name="Nelson W."/>
            <person name="Farmer A.D."/>
            <person name="Gaur P.M."/>
            <person name="Soderlund C."/>
            <person name="Penmetsa R.V."/>
            <person name="Xu C."/>
            <person name="Bharti A.K."/>
            <person name="He W."/>
            <person name="Winter P."/>
            <person name="Zhao S."/>
            <person name="Hane J.K."/>
            <person name="Carrasquilla-Garcia N."/>
            <person name="Condie J.A."/>
            <person name="Upadhyaya H.D."/>
            <person name="Luo M.C."/>
            <person name="Thudi M."/>
            <person name="Gowda C.L."/>
            <person name="Singh N.P."/>
            <person name="Lichtenzveig J."/>
            <person name="Gali K.K."/>
            <person name="Rubio J."/>
            <person name="Nadarajan N."/>
            <person name="Dolezel J."/>
            <person name="Bansal K.C."/>
            <person name="Xu X."/>
            <person name="Edwards D."/>
            <person name="Zhang G."/>
            <person name="Kahl G."/>
            <person name="Gil J."/>
            <person name="Singh K.B."/>
            <person name="Datta S.K."/>
            <person name="Jackson S.A."/>
            <person name="Wang J."/>
            <person name="Cook D.R."/>
        </authorList>
    </citation>
    <scope>NUCLEOTIDE SEQUENCE [LARGE SCALE GENOMIC DNA]</scope>
    <source>
        <strain evidence="13">cv. CDC Frontier</strain>
    </source>
</reference>
<dbReference type="SUPFAM" id="SSF46458">
    <property type="entry name" value="Globin-like"/>
    <property type="match status" value="1"/>
</dbReference>
<keyword evidence="8 10" id="KW-0408">Iron</keyword>
<accession>A0A1S3ECV3</accession>
<evidence type="ECO:0000256" key="6">
    <source>
        <dbReference type="ARBA" id="ARBA00022723"/>
    </source>
</evidence>
<keyword evidence="13" id="KW-1185">Reference proteome</keyword>
<evidence type="ECO:0000256" key="2">
    <source>
        <dbReference type="ARBA" id="ARBA00007609"/>
    </source>
</evidence>
<dbReference type="Gene3D" id="1.10.490.10">
    <property type="entry name" value="Globins"/>
    <property type="match status" value="1"/>
</dbReference>
<dbReference type="GO" id="GO:0016491">
    <property type="term" value="F:oxidoreductase activity"/>
    <property type="evidence" value="ECO:0007669"/>
    <property type="project" value="UniProtKB-KW"/>
</dbReference>
<dbReference type="GO" id="GO:0019825">
    <property type="term" value="F:oxygen binding"/>
    <property type="evidence" value="ECO:0007669"/>
    <property type="project" value="InterPro"/>
</dbReference>
<organism evidence="13 14">
    <name type="scientific">Cicer arietinum</name>
    <name type="common">Chickpea</name>
    <name type="synonym">Garbanzo</name>
    <dbReference type="NCBI Taxonomy" id="3827"/>
    <lineage>
        <taxon>Eukaryota</taxon>
        <taxon>Viridiplantae</taxon>
        <taxon>Streptophyta</taxon>
        <taxon>Embryophyta</taxon>
        <taxon>Tracheophyta</taxon>
        <taxon>Spermatophyta</taxon>
        <taxon>Magnoliopsida</taxon>
        <taxon>eudicotyledons</taxon>
        <taxon>Gunneridae</taxon>
        <taxon>Pentapetalae</taxon>
        <taxon>rosids</taxon>
        <taxon>fabids</taxon>
        <taxon>Fabales</taxon>
        <taxon>Fabaceae</taxon>
        <taxon>Papilionoideae</taxon>
        <taxon>50 kb inversion clade</taxon>
        <taxon>NPAAA clade</taxon>
        <taxon>Hologalegina</taxon>
        <taxon>IRL clade</taxon>
        <taxon>Cicereae</taxon>
        <taxon>Cicer</taxon>
    </lineage>
</organism>
<feature type="domain" description="Globin" evidence="12">
    <location>
        <begin position="411"/>
        <end position="560"/>
    </location>
</feature>
<proteinExistence type="inferred from homology"/>
<evidence type="ECO:0000256" key="10">
    <source>
        <dbReference type="RuleBase" id="RU000625"/>
    </source>
</evidence>
<gene>
    <name evidence="14" type="primary">LOC101500782</name>
</gene>
<keyword evidence="4 10" id="KW-0349">Heme</keyword>
<keyword evidence="7" id="KW-0560">Oxidoreductase</keyword>
<comment type="similarity">
    <text evidence="2 10">Belongs to the plant globin family.</text>
</comment>
<comment type="cofactor">
    <cofactor evidence="1">
        <name>heme b</name>
        <dbReference type="ChEBI" id="CHEBI:60344"/>
    </cofactor>
</comment>
<dbReference type="AlphaFoldDB" id="A0A1S3ECV3"/>
<dbReference type="InterPro" id="IPR012292">
    <property type="entry name" value="Globin/Proto"/>
</dbReference>
<dbReference type="InterPro" id="IPR009050">
    <property type="entry name" value="Globin-like_sf"/>
</dbReference>
<dbReference type="PANTHER" id="PTHR22924">
    <property type="entry name" value="LEGHEMOGLOBIN-RELATED"/>
    <property type="match status" value="1"/>
</dbReference>
<dbReference type="CDD" id="cd14784">
    <property type="entry name" value="class1_nsHb-like"/>
    <property type="match status" value="1"/>
</dbReference>
<dbReference type="InterPro" id="IPR019824">
    <property type="entry name" value="Leghaemoglobin_Fe_BS"/>
</dbReference>